<reference evidence="1 2" key="1">
    <citation type="journal article" date="2012" name="J. Bacteriol.">
        <title>Complete genome sequence of the broad-host-range strain Sinorhizobium fredii USDA257.</title>
        <authorList>
            <person name="Schuldes J."/>
            <person name="Rodriguez Orbegoso M."/>
            <person name="Schmeisser C."/>
            <person name="Krishnan H.B."/>
            <person name="Daniel R."/>
            <person name="Streit W.R."/>
        </authorList>
    </citation>
    <scope>NUCLEOTIDE SEQUENCE [LARGE SCALE GENOMIC DNA]</scope>
    <source>
        <strain evidence="1 2">USDA 257</strain>
    </source>
</reference>
<organism evidence="1 2">
    <name type="scientific">Sinorhizobium fredii (strain USDA 257)</name>
    <dbReference type="NCBI Taxonomy" id="1185652"/>
    <lineage>
        <taxon>Bacteria</taxon>
        <taxon>Pseudomonadati</taxon>
        <taxon>Pseudomonadota</taxon>
        <taxon>Alphaproteobacteria</taxon>
        <taxon>Hyphomicrobiales</taxon>
        <taxon>Rhizobiaceae</taxon>
        <taxon>Sinorhizobium/Ensifer group</taxon>
        <taxon>Sinorhizobium</taxon>
    </lineage>
</organism>
<name>I3WZ06_SINF2</name>
<evidence type="ECO:0000313" key="2">
    <source>
        <dbReference type="Proteomes" id="UP000006180"/>
    </source>
</evidence>
<dbReference type="Proteomes" id="UP000006180">
    <property type="component" value="Chromosome"/>
</dbReference>
<dbReference type="AlphaFoldDB" id="I3WZ06"/>
<dbReference type="EMBL" id="CP003563">
    <property type="protein sequence ID" value="AFL48862.1"/>
    <property type="molecule type" value="Genomic_DNA"/>
</dbReference>
<proteinExistence type="predicted"/>
<dbReference type="PATRIC" id="fig|1185652.3.peg.277"/>
<accession>I3WZ06</accession>
<evidence type="ECO:0000313" key="1">
    <source>
        <dbReference type="EMBL" id="AFL48862.1"/>
    </source>
</evidence>
<dbReference type="STRING" id="1185652.USDA257_c02640"/>
<dbReference type="HOGENOM" id="CLU_3296563_0_0_5"/>
<sequence length="40" mass="4763">MTALCRFLRAARRETAQADSVYLERYPLHKQSRRRKPKAS</sequence>
<dbReference type="KEGG" id="sfd:USDA257_c02640"/>
<gene>
    <name evidence="1" type="ORF">USDA257_c02640</name>
</gene>
<protein>
    <submittedName>
        <fullName evidence="1">Uncharacterized protein</fullName>
    </submittedName>
</protein>